<evidence type="ECO:0000256" key="10">
    <source>
        <dbReference type="SAM" id="SignalP"/>
    </source>
</evidence>
<gene>
    <name evidence="13" type="ORF">EZ315_02550</name>
</gene>
<feature type="domain" description="TonB-dependent receptor-like beta-barrel" evidence="11">
    <location>
        <begin position="488"/>
        <end position="1014"/>
    </location>
</feature>
<evidence type="ECO:0000259" key="12">
    <source>
        <dbReference type="Pfam" id="PF07715"/>
    </source>
</evidence>
<dbReference type="SUPFAM" id="SSF49464">
    <property type="entry name" value="Carboxypeptidase regulatory domain-like"/>
    <property type="match status" value="1"/>
</dbReference>
<keyword evidence="14" id="KW-1185">Reference proteome</keyword>
<name>A0A4Z0V771_9BACT</name>
<dbReference type="GeneID" id="82148655"/>
<evidence type="ECO:0000259" key="11">
    <source>
        <dbReference type="Pfam" id="PF00593"/>
    </source>
</evidence>
<protein>
    <submittedName>
        <fullName evidence="13">SusC/RagA family TonB-linked outer membrane protein</fullName>
    </submittedName>
</protein>
<evidence type="ECO:0000256" key="2">
    <source>
        <dbReference type="ARBA" id="ARBA00022448"/>
    </source>
</evidence>
<dbReference type="RefSeq" id="WP_135470344.1">
    <property type="nucleotide sequence ID" value="NZ_CASJDB010000041.1"/>
</dbReference>
<dbReference type="GO" id="GO:0009279">
    <property type="term" value="C:cell outer membrane"/>
    <property type="evidence" value="ECO:0007669"/>
    <property type="project" value="UniProtKB-SubCell"/>
</dbReference>
<feature type="domain" description="TonB-dependent receptor plug" evidence="12">
    <location>
        <begin position="119"/>
        <end position="219"/>
    </location>
</feature>
<evidence type="ECO:0000313" key="14">
    <source>
        <dbReference type="Proteomes" id="UP000297635"/>
    </source>
</evidence>
<keyword evidence="4 8" id="KW-0812">Transmembrane</keyword>
<reference evidence="13 14" key="1">
    <citation type="submission" date="2019-02" db="EMBL/GenBank/DDBJ databases">
        <title>Isolation and identification of novel species under the genus Muribaculum.</title>
        <authorList>
            <person name="Miyake S."/>
            <person name="Ding Y."/>
            <person name="Low A."/>
            <person name="Soh M."/>
            <person name="Seedorf H."/>
        </authorList>
    </citation>
    <scope>NUCLEOTIDE SEQUENCE [LARGE SCALE GENOMIC DNA]</scope>
    <source>
        <strain evidence="13 14">TLL-A3</strain>
    </source>
</reference>
<dbReference type="InterPro" id="IPR012910">
    <property type="entry name" value="Plug_dom"/>
</dbReference>
<dbReference type="InterPro" id="IPR037066">
    <property type="entry name" value="Plug_dom_sf"/>
</dbReference>
<evidence type="ECO:0000256" key="4">
    <source>
        <dbReference type="ARBA" id="ARBA00022692"/>
    </source>
</evidence>
<dbReference type="EMBL" id="SJSA01000001">
    <property type="protein sequence ID" value="TGG39635.1"/>
    <property type="molecule type" value="Genomic_DNA"/>
</dbReference>
<evidence type="ECO:0000256" key="9">
    <source>
        <dbReference type="RuleBase" id="RU003357"/>
    </source>
</evidence>
<keyword evidence="3 8" id="KW-1134">Transmembrane beta strand</keyword>
<dbReference type="AlphaFoldDB" id="A0A4Z0V771"/>
<evidence type="ECO:0000256" key="7">
    <source>
        <dbReference type="ARBA" id="ARBA00023237"/>
    </source>
</evidence>
<dbReference type="NCBIfam" id="TIGR04056">
    <property type="entry name" value="OMP_RagA_SusC"/>
    <property type="match status" value="1"/>
</dbReference>
<dbReference type="NCBIfam" id="TIGR04057">
    <property type="entry name" value="SusC_RagA_signa"/>
    <property type="match status" value="1"/>
</dbReference>
<accession>A0A4Z0V771</accession>
<dbReference type="InterPro" id="IPR036942">
    <property type="entry name" value="Beta-barrel_TonB_sf"/>
</dbReference>
<evidence type="ECO:0000256" key="6">
    <source>
        <dbReference type="ARBA" id="ARBA00023136"/>
    </source>
</evidence>
<dbReference type="PROSITE" id="PS52016">
    <property type="entry name" value="TONB_DEPENDENT_REC_3"/>
    <property type="match status" value="1"/>
</dbReference>
<feature type="signal peptide" evidence="10">
    <location>
        <begin position="1"/>
        <end position="21"/>
    </location>
</feature>
<dbReference type="SUPFAM" id="SSF56935">
    <property type="entry name" value="Porins"/>
    <property type="match status" value="1"/>
</dbReference>
<evidence type="ECO:0000256" key="3">
    <source>
        <dbReference type="ARBA" id="ARBA00022452"/>
    </source>
</evidence>
<evidence type="ECO:0000313" key="13">
    <source>
        <dbReference type="EMBL" id="TGG39635.1"/>
    </source>
</evidence>
<comment type="subcellular location">
    <subcellularLocation>
        <location evidence="1 8">Cell outer membrane</location>
        <topology evidence="1 8">Multi-pass membrane protein</topology>
    </subcellularLocation>
</comment>
<keyword evidence="5 9" id="KW-0798">TonB box</keyword>
<dbReference type="InterPro" id="IPR023997">
    <property type="entry name" value="TonB-dep_OMP_SusC/RagA_CS"/>
</dbReference>
<feature type="chain" id="PRO_5021418163" evidence="10">
    <location>
        <begin position="22"/>
        <end position="1062"/>
    </location>
</feature>
<comment type="caution">
    <text evidence="13">The sequence shown here is derived from an EMBL/GenBank/DDBJ whole genome shotgun (WGS) entry which is preliminary data.</text>
</comment>
<keyword evidence="6 8" id="KW-0472">Membrane</keyword>
<dbReference type="InterPro" id="IPR023996">
    <property type="entry name" value="TonB-dep_OMP_SusC/RagA"/>
</dbReference>
<keyword evidence="10" id="KW-0732">Signal</keyword>
<evidence type="ECO:0000256" key="5">
    <source>
        <dbReference type="ARBA" id="ARBA00023077"/>
    </source>
</evidence>
<keyword evidence="2 8" id="KW-0813">Transport</keyword>
<dbReference type="Pfam" id="PF07715">
    <property type="entry name" value="Plug"/>
    <property type="match status" value="1"/>
</dbReference>
<dbReference type="Proteomes" id="UP000297635">
    <property type="component" value="Unassembled WGS sequence"/>
</dbReference>
<dbReference type="InterPro" id="IPR008969">
    <property type="entry name" value="CarboxyPept-like_regulatory"/>
</dbReference>
<dbReference type="Pfam" id="PF13715">
    <property type="entry name" value="CarbopepD_reg_2"/>
    <property type="match status" value="1"/>
</dbReference>
<keyword evidence="7 8" id="KW-0998">Cell outer membrane</keyword>
<dbReference type="InterPro" id="IPR039426">
    <property type="entry name" value="TonB-dep_rcpt-like"/>
</dbReference>
<comment type="similarity">
    <text evidence="8 9">Belongs to the TonB-dependent receptor family.</text>
</comment>
<evidence type="ECO:0000256" key="1">
    <source>
        <dbReference type="ARBA" id="ARBA00004571"/>
    </source>
</evidence>
<dbReference type="Gene3D" id="2.170.130.10">
    <property type="entry name" value="TonB-dependent receptor, plug domain"/>
    <property type="match status" value="1"/>
</dbReference>
<proteinExistence type="inferred from homology"/>
<dbReference type="InterPro" id="IPR000531">
    <property type="entry name" value="Beta-barrel_TonB"/>
</dbReference>
<organism evidence="13 14">
    <name type="scientific">Duncaniella freteri</name>
    <dbReference type="NCBI Taxonomy" id="2530391"/>
    <lineage>
        <taxon>Bacteria</taxon>
        <taxon>Pseudomonadati</taxon>
        <taxon>Bacteroidota</taxon>
        <taxon>Bacteroidia</taxon>
        <taxon>Bacteroidales</taxon>
        <taxon>Muribaculaceae</taxon>
        <taxon>Duncaniella</taxon>
    </lineage>
</organism>
<dbReference type="Gene3D" id="2.40.170.20">
    <property type="entry name" value="TonB-dependent receptor, beta-barrel domain"/>
    <property type="match status" value="1"/>
</dbReference>
<evidence type="ECO:0000256" key="8">
    <source>
        <dbReference type="PROSITE-ProRule" id="PRU01360"/>
    </source>
</evidence>
<dbReference type="Pfam" id="PF00593">
    <property type="entry name" value="TonB_dep_Rec_b-barrel"/>
    <property type="match status" value="1"/>
</dbReference>
<dbReference type="Gene3D" id="2.60.40.1120">
    <property type="entry name" value="Carboxypeptidase-like, regulatory domain"/>
    <property type="match status" value="1"/>
</dbReference>
<sequence>MIKRLFASLLLVLVTVSAVIAQNPVVITGSVLADDGEPLPGATVAVSGTSNATATDIDGRFTLKVPAAKKDGKIHVSYIGMRPVEMAISMINGPVEIRLQDDDNRLEEVIVTGYATLSKERATGSFGTISSKKLESKLATNLADRLEGQMAGVVLNKDGSMSIRGRATLNAETDPLVVVDGYPTELKLSDLNPDNISNITVLKDAVAASIYGSRSANGVIIVSTRQGEEGKMKVSYRGSLKVLPKPDLDYLHMAGASDYIDAEIELYNQNPGGTTIANRGTMSEVSTLIAKNKAGMISDAEYNAGIEALRQNDFLADMKKYMFRTELTQTHNLGISGGSSVNRYNLAVNYTNTKGAFINTHSNRVIIDLNNEWKPFRFLTVGVGASISYSRSHAPNTGWQTYTNYGQYIKPYSRLMDANGNLTNLTPLSYASQQLYDGIAGSKDMYYNPIQDSYDSYNKTATFGARVNGFVRFNIMEGLYAEVGGNWNRSNSTYRAIFGSGSYVMRNAYNSSTSMSNPTNHYIPDGDAVNETRYTSEDWTLRTQISYSKSFGLHRVSALAGNEVRRISYDNNQYATRFGYNSTAGSFSPVNIKDLASGTYNSDMIGGSAGFYPEYGEYSLRDNRFVSWYFNGSYEFNNRYLVSGSVREDLTNFFGTDPKYRHKPLWSVGGTWKIANEDFFNAGWVDRLNLRASYGVNGNISLSEGPYLILSAGSFNPTTGGVSNGISSFPNNSLRWEKTRTTNVGVDFDVFGNRLGISLDYYYKKSTDILAADATDPTTGTSRMTRNLGAIDNRGVEISLHGTPVRSSDFSWDIMFNMSFNKNKVVEYNVARNYPTSWAWSQAIHAAGHPMFGLFGYNFAGIDDRGMVTVYGKDGDVKYAQNANVDDIIYLGTAVPTTELSVINALKYRNWDLSFMFIAKLGHKYRKDVFQGSNINSRFVAQRWQKPGDENHTIYPALSSWNSDLFYFPYCDVNIGNASYAKLRDLTIAYTFDRSLINSIGMSEARIYLQGRNLFRITAKGVDIDPETMEMDYSNGVGASSNAGFSVLPRSAEYYVGLSFSF</sequence>